<sequence length="271" mass="28184">MFNPLDMVQVPGGPEMQAMARQFGLTVDQTQRAFEALMPALTLGLQRGAGLDPTGFARMFTAPEAARTAAPLGLDALGQMFGSAQLMQAVLQQASAASGVGSQVLRQMLPMMAGAVVASIVHVMLNQPQAEAARPAAATSPTSPLPFVALWTDMARAFMTPPPSAPAPAPRYTPPPPQSRPQVEAPRPPQSETSGADVISQMIRTGAEVQEQNLKAMQQLFEAFWPSAGAKSATPTGGPGAAPSRSTGSGSAPQEPRPTPRVRRGRPGEGA</sequence>
<feature type="region of interest" description="Disordered" evidence="1">
    <location>
        <begin position="159"/>
        <end position="195"/>
    </location>
</feature>
<dbReference type="Proteomes" id="UP001596292">
    <property type="component" value="Unassembled WGS sequence"/>
</dbReference>
<organism evidence="2 3">
    <name type="scientific">Methylobacterium komagatae</name>
    <dbReference type="NCBI Taxonomy" id="374425"/>
    <lineage>
        <taxon>Bacteria</taxon>
        <taxon>Pseudomonadati</taxon>
        <taxon>Pseudomonadota</taxon>
        <taxon>Alphaproteobacteria</taxon>
        <taxon>Hyphomicrobiales</taxon>
        <taxon>Methylobacteriaceae</taxon>
        <taxon>Methylobacterium</taxon>
    </lineage>
</organism>
<accession>A0ABW2BHM5</accession>
<gene>
    <name evidence="2" type="ORF">ACFQE0_07105</name>
</gene>
<evidence type="ECO:0000256" key="1">
    <source>
        <dbReference type="SAM" id="MobiDB-lite"/>
    </source>
</evidence>
<proteinExistence type="predicted"/>
<evidence type="ECO:0000313" key="3">
    <source>
        <dbReference type="Proteomes" id="UP001596292"/>
    </source>
</evidence>
<feature type="compositionally biased region" description="Pro residues" evidence="1">
    <location>
        <begin position="160"/>
        <end position="179"/>
    </location>
</feature>
<comment type="caution">
    <text evidence="2">The sequence shown here is derived from an EMBL/GenBank/DDBJ whole genome shotgun (WGS) entry which is preliminary data.</text>
</comment>
<name>A0ABW2BHM5_9HYPH</name>
<feature type="region of interest" description="Disordered" evidence="1">
    <location>
        <begin position="228"/>
        <end position="271"/>
    </location>
</feature>
<evidence type="ECO:0000313" key="2">
    <source>
        <dbReference type="EMBL" id="MFC6789409.1"/>
    </source>
</evidence>
<reference evidence="3" key="1">
    <citation type="journal article" date="2019" name="Int. J. Syst. Evol. Microbiol.">
        <title>The Global Catalogue of Microorganisms (GCM) 10K type strain sequencing project: providing services to taxonomists for standard genome sequencing and annotation.</title>
        <authorList>
            <consortium name="The Broad Institute Genomics Platform"/>
            <consortium name="The Broad Institute Genome Sequencing Center for Infectious Disease"/>
            <person name="Wu L."/>
            <person name="Ma J."/>
        </authorList>
    </citation>
    <scope>NUCLEOTIDE SEQUENCE [LARGE SCALE GENOMIC DNA]</scope>
    <source>
        <strain evidence="3">CCUG 48316</strain>
    </source>
</reference>
<dbReference type="InterPro" id="IPR009282">
    <property type="entry name" value="DUF937"/>
</dbReference>
<dbReference type="RefSeq" id="WP_378968342.1">
    <property type="nucleotide sequence ID" value="NZ_JBHSWN010000001.1"/>
</dbReference>
<dbReference type="Pfam" id="PF06078">
    <property type="entry name" value="DUF937"/>
    <property type="match status" value="1"/>
</dbReference>
<dbReference type="EMBL" id="JBHSWN010000001">
    <property type="protein sequence ID" value="MFC6789409.1"/>
    <property type="molecule type" value="Genomic_DNA"/>
</dbReference>
<protein>
    <submittedName>
        <fullName evidence="2">DUF937 domain-containing protein</fullName>
    </submittedName>
</protein>
<keyword evidence="3" id="KW-1185">Reference proteome</keyword>